<feature type="binding site" evidence="5">
    <location>
        <position position="49"/>
    </location>
    <ligand>
        <name>ATP</name>
        <dbReference type="ChEBI" id="CHEBI:30616"/>
    </ligand>
</feature>
<accession>A0ABU3VJA0</accession>
<dbReference type="PROSITE" id="PS00109">
    <property type="entry name" value="PROTEIN_KINASE_TYR"/>
    <property type="match status" value="1"/>
</dbReference>
<proteinExistence type="predicted"/>
<keyword evidence="3 8" id="KW-0418">Kinase</keyword>
<name>A0ABU3VJA0_9RHOB</name>
<evidence type="ECO:0000256" key="1">
    <source>
        <dbReference type="ARBA" id="ARBA00022679"/>
    </source>
</evidence>
<feature type="region of interest" description="Disordered" evidence="6">
    <location>
        <begin position="280"/>
        <end position="318"/>
    </location>
</feature>
<dbReference type="CDD" id="cd14014">
    <property type="entry name" value="STKc_PknB_like"/>
    <property type="match status" value="1"/>
</dbReference>
<dbReference type="InterPro" id="IPR000719">
    <property type="entry name" value="Prot_kinase_dom"/>
</dbReference>
<dbReference type="PROSITE" id="PS50011">
    <property type="entry name" value="PROTEIN_KINASE_DOM"/>
    <property type="match status" value="1"/>
</dbReference>
<dbReference type="Gene3D" id="1.10.510.10">
    <property type="entry name" value="Transferase(Phosphotransferase) domain 1"/>
    <property type="match status" value="1"/>
</dbReference>
<dbReference type="PANTHER" id="PTHR43289:SF6">
    <property type="entry name" value="SERINE_THREONINE-PROTEIN KINASE NEKL-3"/>
    <property type="match status" value="1"/>
</dbReference>
<keyword evidence="4 5" id="KW-0067">ATP-binding</keyword>
<evidence type="ECO:0000313" key="8">
    <source>
        <dbReference type="EMBL" id="MDU9006178.1"/>
    </source>
</evidence>
<sequence length="722" mass="76697">MIDSRPTDTFQPGDVLNNTYRIEAVLGRGGTSEVYKARSEISGRLAALKVLKAEFSANDDYLVLLTREEEIREIRHDAVVRYSENHRTQDGLVYLVMDYVEGPGLDRKLREGPMPADDLLTVCRRVSEGLEAAHKRNIVHRDLSPDNIILRGGDPAEAVIIDFGIAKDTNPGAQTIVGNEFAGKYAYAAPEQLSGQTDARSDIYSLGAMLLANFRGKSPDVGNNPMEVVKRKGERLDTADVPEPLKTLIDRMAAPEPDARFQSAAEVLAYLREHEGETDPDATVIFPLPRTPTPKAKPAPENLPQSAPASAPAGAPPRKSLGGRVGLILVLALILGGVGGYFGGLFDGLVGPSYPVADPYQLTVDKPANGAPHAIGHVPSEQTRAAMSNLMTDLSGTADLTMATGAIADSWGTDVMATLSELRNLEEWRLALDGNAAQVTGETSDADLHAHLIKTFADGLPGALQGSAAIDLIPVFLAASEVEAVLDHLADCGPLATPGVTPVGYGPQSDIIVAGKVADTATRIGLFDELSTIAGERKVVVDVEVLNPTLCLIESNLPNAPPGGIGVDFIVGDRNEHNPSGRFFVGENPIIDITLPADVVDGYLTVSILDVSGNVYHLLPNLNRQENAVAKLRDGQSGPVDVRVAYSVDEAARNNRIGFTVDDSSLGKSKVIVLHSEEPLFGGLRPTSESASGYATALKDHVETNQASILSLDSRILTTAAP</sequence>
<dbReference type="Proteomes" id="UP001255416">
    <property type="component" value="Unassembled WGS sequence"/>
</dbReference>
<dbReference type="PANTHER" id="PTHR43289">
    <property type="entry name" value="MITOGEN-ACTIVATED PROTEIN KINASE KINASE KINASE 20-RELATED"/>
    <property type="match status" value="1"/>
</dbReference>
<organism evidence="8 9">
    <name type="scientific">Sedimentitalea todarodis</name>
    <dbReference type="NCBI Taxonomy" id="1631240"/>
    <lineage>
        <taxon>Bacteria</taxon>
        <taxon>Pseudomonadati</taxon>
        <taxon>Pseudomonadota</taxon>
        <taxon>Alphaproteobacteria</taxon>
        <taxon>Rhodobacterales</taxon>
        <taxon>Paracoccaceae</taxon>
        <taxon>Sedimentitalea</taxon>
    </lineage>
</organism>
<keyword evidence="2 5" id="KW-0547">Nucleotide-binding</keyword>
<dbReference type="InterPro" id="IPR017441">
    <property type="entry name" value="Protein_kinase_ATP_BS"/>
</dbReference>
<evidence type="ECO:0000259" key="7">
    <source>
        <dbReference type="PROSITE" id="PS50011"/>
    </source>
</evidence>
<dbReference type="InterPro" id="IPR008266">
    <property type="entry name" value="Tyr_kinase_AS"/>
</dbReference>
<dbReference type="Pfam" id="PF00069">
    <property type="entry name" value="Pkinase"/>
    <property type="match status" value="1"/>
</dbReference>
<evidence type="ECO:0000256" key="2">
    <source>
        <dbReference type="ARBA" id="ARBA00022741"/>
    </source>
</evidence>
<protein>
    <submittedName>
        <fullName evidence="8">Protein kinase</fullName>
    </submittedName>
</protein>
<evidence type="ECO:0000256" key="5">
    <source>
        <dbReference type="PROSITE-ProRule" id="PRU10141"/>
    </source>
</evidence>
<evidence type="ECO:0000256" key="6">
    <source>
        <dbReference type="SAM" id="MobiDB-lite"/>
    </source>
</evidence>
<gene>
    <name evidence="8" type="ORF">QO231_20295</name>
</gene>
<evidence type="ECO:0000313" key="9">
    <source>
        <dbReference type="Proteomes" id="UP001255416"/>
    </source>
</evidence>
<keyword evidence="9" id="KW-1185">Reference proteome</keyword>
<keyword evidence="1" id="KW-0808">Transferase</keyword>
<dbReference type="EMBL" id="JASMWN010000020">
    <property type="protein sequence ID" value="MDU9006178.1"/>
    <property type="molecule type" value="Genomic_DNA"/>
</dbReference>
<dbReference type="Gene3D" id="3.40.1520.20">
    <property type="match status" value="1"/>
</dbReference>
<comment type="caution">
    <text evidence="8">The sequence shown here is derived from an EMBL/GenBank/DDBJ whole genome shotgun (WGS) entry which is preliminary data.</text>
</comment>
<dbReference type="GO" id="GO:0016301">
    <property type="term" value="F:kinase activity"/>
    <property type="evidence" value="ECO:0007669"/>
    <property type="project" value="UniProtKB-KW"/>
</dbReference>
<dbReference type="Gene3D" id="3.30.200.20">
    <property type="entry name" value="Phosphorylase Kinase, domain 1"/>
    <property type="match status" value="1"/>
</dbReference>
<evidence type="ECO:0000256" key="3">
    <source>
        <dbReference type="ARBA" id="ARBA00022777"/>
    </source>
</evidence>
<feature type="domain" description="Protein kinase" evidence="7">
    <location>
        <begin position="20"/>
        <end position="271"/>
    </location>
</feature>
<dbReference type="InterPro" id="IPR011009">
    <property type="entry name" value="Kinase-like_dom_sf"/>
</dbReference>
<evidence type="ECO:0000256" key="4">
    <source>
        <dbReference type="ARBA" id="ARBA00022840"/>
    </source>
</evidence>
<dbReference type="PROSITE" id="PS00107">
    <property type="entry name" value="PROTEIN_KINASE_ATP"/>
    <property type="match status" value="1"/>
</dbReference>
<dbReference type="RefSeq" id="WP_316780743.1">
    <property type="nucleotide sequence ID" value="NZ_JASMWN010000020.1"/>
</dbReference>
<feature type="compositionally biased region" description="Low complexity" evidence="6">
    <location>
        <begin position="298"/>
        <end position="317"/>
    </location>
</feature>
<dbReference type="SUPFAM" id="SSF56112">
    <property type="entry name" value="Protein kinase-like (PK-like)"/>
    <property type="match status" value="1"/>
</dbReference>
<reference evidence="9" key="1">
    <citation type="submission" date="2023-05" db="EMBL/GenBank/DDBJ databases">
        <title>Sedimentitalea sp. nov. JM2-8.</title>
        <authorList>
            <person name="Huang J."/>
        </authorList>
    </citation>
    <scope>NUCLEOTIDE SEQUENCE [LARGE SCALE GENOMIC DNA]</scope>
    <source>
        <strain evidence="9">KHS03</strain>
    </source>
</reference>